<proteinExistence type="predicted"/>
<gene>
    <name evidence="1" type="ORF">BV25DRAFT_794140</name>
</gene>
<keyword evidence="2" id="KW-1185">Reference proteome</keyword>
<evidence type="ECO:0000313" key="1">
    <source>
        <dbReference type="EMBL" id="KAI0061118.1"/>
    </source>
</evidence>
<comment type="caution">
    <text evidence="1">The sequence shown here is derived from an EMBL/GenBank/DDBJ whole genome shotgun (WGS) entry which is preliminary data.</text>
</comment>
<dbReference type="EMBL" id="MU277214">
    <property type="protein sequence ID" value="KAI0061118.1"/>
    <property type="molecule type" value="Genomic_DNA"/>
</dbReference>
<name>A0ACB8SZ80_9AGAM</name>
<sequence length="251" mass="28383">MSTIHADVSELPLELPIQQDTKYYLQGEMTIFLVGRSLFRIPRSMLEAESEVFKDMFSYPPPPEGAQGDSDENPIVVPDVQAETFSNIVDVMFARLPDTIPTFTLSCWVDILKIATRLQFDRVRALAIEEITASEPEMDAVEEILLSRAVDVPQWMDPALVKLVGEATVMPTSMAAQLPLDLVMDIWRAHIMFHSQDKRYSYSRLTERQCVDHYFRVSHAASLPTSNYTASRPQAYVNPVTPNVMRTLSQG</sequence>
<organism evidence="1 2">
    <name type="scientific">Artomyces pyxidatus</name>
    <dbReference type="NCBI Taxonomy" id="48021"/>
    <lineage>
        <taxon>Eukaryota</taxon>
        <taxon>Fungi</taxon>
        <taxon>Dikarya</taxon>
        <taxon>Basidiomycota</taxon>
        <taxon>Agaricomycotina</taxon>
        <taxon>Agaricomycetes</taxon>
        <taxon>Russulales</taxon>
        <taxon>Auriscalpiaceae</taxon>
        <taxon>Artomyces</taxon>
    </lineage>
</organism>
<reference evidence="1" key="1">
    <citation type="submission" date="2021-03" db="EMBL/GenBank/DDBJ databases">
        <authorList>
            <consortium name="DOE Joint Genome Institute"/>
            <person name="Ahrendt S."/>
            <person name="Looney B.P."/>
            <person name="Miyauchi S."/>
            <person name="Morin E."/>
            <person name="Drula E."/>
            <person name="Courty P.E."/>
            <person name="Chicoki N."/>
            <person name="Fauchery L."/>
            <person name="Kohler A."/>
            <person name="Kuo A."/>
            <person name="Labutti K."/>
            <person name="Pangilinan J."/>
            <person name="Lipzen A."/>
            <person name="Riley R."/>
            <person name="Andreopoulos W."/>
            <person name="He G."/>
            <person name="Johnson J."/>
            <person name="Barry K.W."/>
            <person name="Grigoriev I.V."/>
            <person name="Nagy L."/>
            <person name="Hibbett D."/>
            <person name="Henrissat B."/>
            <person name="Matheny P.B."/>
            <person name="Labbe J."/>
            <person name="Martin F."/>
        </authorList>
    </citation>
    <scope>NUCLEOTIDE SEQUENCE</scope>
    <source>
        <strain evidence="1">HHB10654</strain>
    </source>
</reference>
<accession>A0ACB8SZ80</accession>
<evidence type="ECO:0000313" key="2">
    <source>
        <dbReference type="Proteomes" id="UP000814140"/>
    </source>
</evidence>
<protein>
    <submittedName>
        <fullName evidence="1">Uncharacterized protein</fullName>
    </submittedName>
</protein>
<dbReference type="Proteomes" id="UP000814140">
    <property type="component" value="Unassembled WGS sequence"/>
</dbReference>
<reference evidence="1" key="2">
    <citation type="journal article" date="2022" name="New Phytol.">
        <title>Evolutionary transition to the ectomycorrhizal habit in the genomes of a hyperdiverse lineage of mushroom-forming fungi.</title>
        <authorList>
            <person name="Looney B."/>
            <person name="Miyauchi S."/>
            <person name="Morin E."/>
            <person name="Drula E."/>
            <person name="Courty P.E."/>
            <person name="Kohler A."/>
            <person name="Kuo A."/>
            <person name="LaButti K."/>
            <person name="Pangilinan J."/>
            <person name="Lipzen A."/>
            <person name="Riley R."/>
            <person name="Andreopoulos W."/>
            <person name="He G."/>
            <person name="Johnson J."/>
            <person name="Nolan M."/>
            <person name="Tritt A."/>
            <person name="Barry K.W."/>
            <person name="Grigoriev I.V."/>
            <person name="Nagy L.G."/>
            <person name="Hibbett D."/>
            <person name="Henrissat B."/>
            <person name="Matheny P.B."/>
            <person name="Labbe J."/>
            <person name="Martin F.M."/>
        </authorList>
    </citation>
    <scope>NUCLEOTIDE SEQUENCE</scope>
    <source>
        <strain evidence="1">HHB10654</strain>
    </source>
</reference>